<organism evidence="4 5">
    <name type="scientific">Cellulomonas composti</name>
    <dbReference type="NCBI Taxonomy" id="266130"/>
    <lineage>
        <taxon>Bacteria</taxon>
        <taxon>Bacillati</taxon>
        <taxon>Actinomycetota</taxon>
        <taxon>Actinomycetes</taxon>
        <taxon>Micrococcales</taxon>
        <taxon>Cellulomonadaceae</taxon>
        <taxon>Cellulomonas</taxon>
    </lineage>
</organism>
<dbReference type="EMBL" id="BJWG01000007">
    <property type="protein sequence ID" value="GEL95175.1"/>
    <property type="molecule type" value="Genomic_DNA"/>
</dbReference>
<evidence type="ECO:0000256" key="1">
    <source>
        <dbReference type="ARBA" id="ARBA00006068"/>
    </source>
</evidence>
<dbReference type="InterPro" id="IPR004474">
    <property type="entry name" value="LytR_CpsA_psr"/>
</dbReference>
<sequence>MLRGTALVTVALLAFGGTAVYATYARLTNNIRQVDVSALLGPRPTPSAVVAAGDDPNAGQDVNILLLGSDSRMGENGDIGGRVTGGMRSDTAIVMHISADRSRVEMVSIPRDSLVEIPSCNTSTGEKTNTSSRAMFNEAFARGWDTGLDLESAAACAWLTVEKNTGLVIDNFALVDFAGFEDMVDAIDGVPICIPVDLDDNKAKLHLTAGYQTLRGKDALAFARSRHNNASDGSDIGRIGNQQRLLAAMATEILHKDVLANWTQLLGLLNAATRSITTSMSTTDIAGLGYSMRGVRGGDITLMTVPWGTPADDKNRVEWTSEADIVWANMAADVPILDGTSEEPEASATPSATPSASATPGATATPGKSATPKPKATRKAGREAFTLDDSTASCTQ</sequence>
<proteinExistence type="inferred from homology"/>
<feature type="region of interest" description="Disordered" evidence="2">
    <location>
        <begin position="340"/>
        <end position="396"/>
    </location>
</feature>
<feature type="domain" description="Cell envelope-related transcriptional attenuator" evidence="3">
    <location>
        <begin position="88"/>
        <end position="253"/>
    </location>
</feature>
<protein>
    <submittedName>
        <fullName evidence="4">Transcriptional regulator</fullName>
    </submittedName>
</protein>
<feature type="compositionally biased region" description="Low complexity" evidence="2">
    <location>
        <begin position="346"/>
        <end position="374"/>
    </location>
</feature>
<reference evidence="4 5" key="1">
    <citation type="submission" date="2019-07" db="EMBL/GenBank/DDBJ databases">
        <title>Whole genome shotgun sequence of Cellulomonas composti NBRC 100758.</title>
        <authorList>
            <person name="Hosoyama A."/>
            <person name="Uohara A."/>
            <person name="Ohji S."/>
            <person name="Ichikawa N."/>
        </authorList>
    </citation>
    <scope>NUCLEOTIDE SEQUENCE [LARGE SCALE GENOMIC DNA]</scope>
    <source>
        <strain evidence="4 5">NBRC 100758</strain>
    </source>
</reference>
<dbReference type="InterPro" id="IPR050922">
    <property type="entry name" value="LytR/CpsA/Psr_CW_biosynth"/>
</dbReference>
<comment type="similarity">
    <text evidence="1">Belongs to the LytR/CpsA/Psr (LCP) family.</text>
</comment>
<gene>
    <name evidence="4" type="ORF">CCO02nite_18330</name>
</gene>
<comment type="caution">
    <text evidence="4">The sequence shown here is derived from an EMBL/GenBank/DDBJ whole genome shotgun (WGS) entry which is preliminary data.</text>
</comment>
<dbReference type="Gene3D" id="3.40.630.190">
    <property type="entry name" value="LCP protein"/>
    <property type="match status" value="1"/>
</dbReference>
<accession>A0A511JB09</accession>
<dbReference type="Pfam" id="PF03816">
    <property type="entry name" value="LytR_cpsA_psr"/>
    <property type="match status" value="1"/>
</dbReference>
<keyword evidence="5" id="KW-1185">Reference proteome</keyword>
<dbReference type="NCBIfam" id="TIGR00350">
    <property type="entry name" value="lytR_cpsA_psr"/>
    <property type="match status" value="1"/>
</dbReference>
<dbReference type="Proteomes" id="UP000321720">
    <property type="component" value="Unassembled WGS sequence"/>
</dbReference>
<evidence type="ECO:0000313" key="5">
    <source>
        <dbReference type="Proteomes" id="UP000321720"/>
    </source>
</evidence>
<evidence type="ECO:0000259" key="3">
    <source>
        <dbReference type="Pfam" id="PF03816"/>
    </source>
</evidence>
<name>A0A511JB09_9CELL</name>
<dbReference type="PANTHER" id="PTHR33392">
    <property type="entry name" value="POLYISOPRENYL-TEICHOIC ACID--PEPTIDOGLYCAN TEICHOIC ACID TRANSFERASE TAGU"/>
    <property type="match status" value="1"/>
</dbReference>
<evidence type="ECO:0000313" key="4">
    <source>
        <dbReference type="EMBL" id="GEL95175.1"/>
    </source>
</evidence>
<evidence type="ECO:0000256" key="2">
    <source>
        <dbReference type="SAM" id="MobiDB-lite"/>
    </source>
</evidence>
<dbReference type="PANTHER" id="PTHR33392:SF6">
    <property type="entry name" value="POLYISOPRENYL-TEICHOIC ACID--PEPTIDOGLYCAN TEICHOIC ACID TRANSFERASE TAGU"/>
    <property type="match status" value="1"/>
</dbReference>
<dbReference type="AlphaFoldDB" id="A0A511JB09"/>